<feature type="binding site" evidence="14">
    <location>
        <position position="219"/>
    </location>
    <ligand>
        <name>(2R)-3-phosphoglycerate</name>
        <dbReference type="ChEBI" id="CHEBI:58272"/>
    </ligand>
</feature>
<dbReference type="HAMAP" id="MF_00145">
    <property type="entry name" value="Phosphoglyc_kinase"/>
    <property type="match status" value="1"/>
</dbReference>
<dbReference type="HOGENOM" id="CLU_025427_0_2_5"/>
<dbReference type="GO" id="GO:0006096">
    <property type="term" value="P:glycolytic process"/>
    <property type="evidence" value="ECO:0007669"/>
    <property type="project" value="UniProtKB-UniRule"/>
</dbReference>
<dbReference type="AlphaFoldDB" id="D1ATA9"/>
<protein>
    <recommendedName>
        <fullName evidence="6 13">Phosphoglycerate kinase</fullName>
        <ecNumber evidence="5 13">2.7.2.3</ecNumber>
    </recommendedName>
</protein>
<dbReference type="eggNOG" id="COG0126">
    <property type="taxonomic scope" value="Bacteria"/>
</dbReference>
<dbReference type="GO" id="GO:0043531">
    <property type="term" value="F:ADP binding"/>
    <property type="evidence" value="ECO:0007669"/>
    <property type="project" value="TreeGrafter"/>
</dbReference>
<feature type="binding site" evidence="13 15">
    <location>
        <position position="386"/>
    </location>
    <ligand>
        <name>ATP</name>
        <dbReference type="ChEBI" id="CHEBI:30616"/>
    </ligand>
</feature>
<dbReference type="PROSITE" id="PS00111">
    <property type="entry name" value="PGLYCERATE_KINASE"/>
    <property type="match status" value="1"/>
</dbReference>
<proteinExistence type="inferred from homology"/>
<dbReference type="PANTHER" id="PTHR11406">
    <property type="entry name" value="PHOSPHOGLYCERATE KINASE"/>
    <property type="match status" value="1"/>
</dbReference>
<dbReference type="EC" id="2.7.2.3" evidence="5 13"/>
<evidence type="ECO:0000256" key="9">
    <source>
        <dbReference type="ARBA" id="ARBA00022741"/>
    </source>
</evidence>
<dbReference type="InterPro" id="IPR015911">
    <property type="entry name" value="Phosphoglycerate_kinase_CS"/>
</dbReference>
<dbReference type="Pfam" id="PF00162">
    <property type="entry name" value="PGK"/>
    <property type="match status" value="1"/>
</dbReference>
<feature type="binding site" evidence="14">
    <location>
        <position position="186"/>
    </location>
    <ligand>
        <name>(2R)-3-phosphoglycerate</name>
        <dbReference type="ChEBI" id="CHEBI:58272"/>
    </ligand>
</feature>
<feature type="binding site" evidence="13">
    <location>
        <position position="105"/>
    </location>
    <ligand>
        <name>substrate</name>
    </ligand>
</feature>
<dbReference type="Gene3D" id="3.40.50.1260">
    <property type="entry name" value="Phosphoglycerate kinase, N-terminal domain"/>
    <property type="match status" value="2"/>
</dbReference>
<dbReference type="UniPathway" id="UPA00109">
    <property type="reaction ID" value="UER00185"/>
</dbReference>
<dbReference type="PANTHER" id="PTHR11406:SF23">
    <property type="entry name" value="PHOSPHOGLYCERATE KINASE 1, CHLOROPLASTIC-RELATED"/>
    <property type="match status" value="1"/>
</dbReference>
<dbReference type="InterPro" id="IPR001576">
    <property type="entry name" value="Phosphoglycerate_kinase"/>
</dbReference>
<dbReference type="SUPFAM" id="SSF53748">
    <property type="entry name" value="Phosphoglycerate kinase"/>
    <property type="match status" value="1"/>
</dbReference>
<evidence type="ECO:0000256" key="5">
    <source>
        <dbReference type="ARBA" id="ARBA00013061"/>
    </source>
</evidence>
<dbReference type="PIRSF" id="PIRSF000724">
    <property type="entry name" value="Pgk"/>
    <property type="match status" value="1"/>
</dbReference>
<name>D1ATA9_ANACI</name>
<dbReference type="GO" id="GO:0006094">
    <property type="term" value="P:gluconeogenesis"/>
    <property type="evidence" value="ECO:0007669"/>
    <property type="project" value="TreeGrafter"/>
</dbReference>
<gene>
    <name evidence="13 17" type="primary">pgk</name>
    <name evidence="17" type="ordered locus">ACIS_00081</name>
</gene>
<evidence type="ECO:0000256" key="14">
    <source>
        <dbReference type="PIRSR" id="PIRSR000724-1"/>
    </source>
</evidence>
<keyword evidence="12 13" id="KW-0324">Glycolysis</keyword>
<feature type="binding site" evidence="13 14">
    <location>
        <begin position="90"/>
        <end position="92"/>
    </location>
    <ligand>
        <name>substrate</name>
    </ligand>
</feature>
<dbReference type="GO" id="GO:0005524">
    <property type="term" value="F:ATP binding"/>
    <property type="evidence" value="ECO:0007669"/>
    <property type="project" value="UniProtKB-KW"/>
</dbReference>
<keyword evidence="9 13" id="KW-0547">Nucleotide-binding</keyword>
<keyword evidence="7 13" id="KW-0963">Cytoplasm</keyword>
<comment type="pathway">
    <text evidence="2 13">Carbohydrate degradation; glycolysis; pyruvate from D-glyceraldehyde 3-phosphate: step 2/5.</text>
</comment>
<evidence type="ECO:0000256" key="10">
    <source>
        <dbReference type="ARBA" id="ARBA00022777"/>
    </source>
</evidence>
<dbReference type="InterPro" id="IPR015824">
    <property type="entry name" value="Phosphoglycerate_kinase_N"/>
</dbReference>
<evidence type="ECO:0000256" key="16">
    <source>
        <dbReference type="RuleBase" id="RU000532"/>
    </source>
</evidence>
<feature type="binding site" evidence="14">
    <location>
        <position position="105"/>
    </location>
    <ligand>
        <name>(2R)-3-phosphoglycerate</name>
        <dbReference type="ChEBI" id="CHEBI:58272"/>
    </ligand>
</feature>
<keyword evidence="18" id="KW-1185">Reference proteome</keyword>
<dbReference type="InterPro" id="IPR036043">
    <property type="entry name" value="Phosphoglycerate_kinase_sf"/>
</dbReference>
<dbReference type="KEGG" id="acn:ACIS_00081"/>
<feature type="binding site" evidence="13 15">
    <location>
        <begin position="416"/>
        <end position="419"/>
    </location>
    <ligand>
        <name>ATP</name>
        <dbReference type="ChEBI" id="CHEBI:30616"/>
    </ligand>
</feature>
<evidence type="ECO:0000256" key="1">
    <source>
        <dbReference type="ARBA" id="ARBA00000642"/>
    </source>
</evidence>
<evidence type="ECO:0000256" key="4">
    <source>
        <dbReference type="ARBA" id="ARBA00011245"/>
    </source>
</evidence>
<comment type="caution">
    <text evidence="13">Lacks conserved residue(s) required for the propagation of feature annotation.</text>
</comment>
<evidence type="ECO:0000256" key="13">
    <source>
        <dbReference type="HAMAP-Rule" id="MF_00145"/>
    </source>
</evidence>
<dbReference type="GO" id="GO:0004618">
    <property type="term" value="F:phosphoglycerate kinase activity"/>
    <property type="evidence" value="ECO:0007669"/>
    <property type="project" value="UniProtKB-UniRule"/>
</dbReference>
<accession>D1ATA9</accession>
<dbReference type="EMBL" id="CP001759">
    <property type="protein sequence ID" value="ACZ48787.1"/>
    <property type="molecule type" value="Genomic_DNA"/>
</dbReference>
<feature type="binding site" evidence="13">
    <location>
        <position position="219"/>
    </location>
    <ligand>
        <name>substrate</name>
    </ligand>
</feature>
<evidence type="ECO:0000256" key="8">
    <source>
        <dbReference type="ARBA" id="ARBA00022679"/>
    </source>
</evidence>
<comment type="subcellular location">
    <subcellularLocation>
        <location evidence="13">Cytoplasm</location>
    </subcellularLocation>
</comment>
<evidence type="ECO:0000256" key="6">
    <source>
        <dbReference type="ARBA" id="ARBA00016471"/>
    </source>
</evidence>
<comment type="catalytic activity">
    <reaction evidence="1 13 16">
        <text>(2R)-3-phosphoglycerate + ATP = (2R)-3-phospho-glyceroyl phosphate + ADP</text>
        <dbReference type="Rhea" id="RHEA:14801"/>
        <dbReference type="ChEBI" id="CHEBI:30616"/>
        <dbReference type="ChEBI" id="CHEBI:57604"/>
        <dbReference type="ChEBI" id="CHEBI:58272"/>
        <dbReference type="ChEBI" id="CHEBI:456216"/>
        <dbReference type="EC" id="2.7.2.3"/>
    </reaction>
</comment>
<dbReference type="GO" id="GO:0005829">
    <property type="term" value="C:cytosol"/>
    <property type="evidence" value="ECO:0007669"/>
    <property type="project" value="TreeGrafter"/>
</dbReference>
<organism evidence="17 18">
    <name type="scientific">Anaplasma centrale (strain Israel)</name>
    <name type="common">Anaplasma marginale subsp. centrale (strain Israel)</name>
    <dbReference type="NCBI Taxonomy" id="574556"/>
    <lineage>
        <taxon>Bacteria</taxon>
        <taxon>Pseudomonadati</taxon>
        <taxon>Pseudomonadota</taxon>
        <taxon>Alphaproteobacteria</taxon>
        <taxon>Rickettsiales</taxon>
        <taxon>Anaplasmataceae</taxon>
        <taxon>Anaplasma</taxon>
    </lineage>
</organism>
<keyword evidence="8 13" id="KW-0808">Transferase</keyword>
<evidence type="ECO:0000256" key="12">
    <source>
        <dbReference type="ARBA" id="ARBA00023152"/>
    </source>
</evidence>
<feature type="binding site" evidence="13 14">
    <location>
        <begin position="128"/>
        <end position="131"/>
    </location>
    <ligand>
        <name>substrate</name>
    </ligand>
</feature>
<keyword evidence="11 13" id="KW-0067">ATP-binding</keyword>
<dbReference type="FunFam" id="3.40.50.1260:FF:000006">
    <property type="entry name" value="Phosphoglycerate kinase"/>
    <property type="match status" value="1"/>
</dbReference>
<comment type="similarity">
    <text evidence="3 13 16">Belongs to the phosphoglycerate kinase family.</text>
</comment>
<feature type="binding site" evidence="13">
    <location>
        <position position="186"/>
    </location>
    <ligand>
        <name>substrate</name>
    </ligand>
</feature>
<keyword evidence="10 13" id="KW-0418">Kinase</keyword>
<feature type="binding site" evidence="13 15">
    <location>
        <position position="267"/>
    </location>
    <ligand>
        <name>ATP</name>
        <dbReference type="ChEBI" id="CHEBI:30616"/>
    </ligand>
</feature>
<dbReference type="PRINTS" id="PR00477">
    <property type="entry name" value="PHGLYCKINASE"/>
</dbReference>
<evidence type="ECO:0000256" key="3">
    <source>
        <dbReference type="ARBA" id="ARBA00008982"/>
    </source>
</evidence>
<dbReference type="STRING" id="574556.ACIS_00081"/>
<evidence type="ECO:0000256" key="11">
    <source>
        <dbReference type="ARBA" id="ARBA00022840"/>
    </source>
</evidence>
<evidence type="ECO:0000313" key="17">
    <source>
        <dbReference type="EMBL" id="ACZ48787.1"/>
    </source>
</evidence>
<dbReference type="FunFam" id="3.40.50.1260:FF:000031">
    <property type="entry name" value="Phosphoglycerate kinase 1"/>
    <property type="match status" value="1"/>
</dbReference>
<evidence type="ECO:0000256" key="15">
    <source>
        <dbReference type="PIRSR" id="PIRSR000724-2"/>
    </source>
</evidence>
<dbReference type="Proteomes" id="UP000000630">
    <property type="component" value="Chromosome"/>
</dbReference>
<evidence type="ECO:0000256" key="7">
    <source>
        <dbReference type="ARBA" id="ARBA00022490"/>
    </source>
</evidence>
<evidence type="ECO:0000256" key="2">
    <source>
        <dbReference type="ARBA" id="ARBA00004838"/>
    </source>
</evidence>
<sequence>MPGYMRCMRAAVYCWPPYGGFHNNCFVPDGAIVLVLRAVRVYTSVVLRDPCLAVRICGSFVLDVVMESIRTLPWVQNSSVRGCRVLLRVDFNVPVEHGQVRDRTRIERVAPTVDYLVKAGAKVIMVSHFGRPSCVDADFSLEPLVGTISEVLGVPVTFVGDCFGERVCTVVNALPWGSVVLLENLRFHAGEEKNDPAFAKQLASMADLYVNDAFSCSHRMHASIDAITKFLPAAAGLNLQDELHYLGNIVSEHPVAAVIGGAKTSSKIPMLRNLAQKVDFLVLGGGLSNSFLRASGHKIGSSVYEPCDDAVHAVLESARKSNCGVIVPRDHVVARNLDCSAQTKQNKDVGEEDCIFDIGTQTSAEVAEVLGKCKTVFWNGPMGVFERAAFATGTSDLIRNLVCLKKEKGVSTIVGGGDSIFAIKASGYSAEDFSYISTGGGALLQFLSVA</sequence>
<reference evidence="17 18" key="1">
    <citation type="journal article" date="2010" name="J. Bacteriol.">
        <title>Complete genome sequence of Anaplasma marginale subsp. centrale.</title>
        <authorList>
            <person name="Herndon D.R."/>
            <person name="Palmer G.H."/>
            <person name="Shkap V."/>
            <person name="Knowles D.P. Jr."/>
            <person name="Brayton K.A."/>
        </authorList>
    </citation>
    <scope>NUCLEOTIDE SEQUENCE [LARGE SCALE GENOMIC DNA]</scope>
    <source>
        <strain evidence="17 18">Israel</strain>
    </source>
</reference>
<comment type="subunit">
    <text evidence="4 13">Monomer.</text>
</comment>
<evidence type="ECO:0000313" key="18">
    <source>
        <dbReference type="Proteomes" id="UP000000630"/>
    </source>
</evidence>